<accession>B7S8K9</accession>
<organism evidence="1">
    <name type="scientific">Glyptapanteles flavicoxis</name>
    <dbReference type="NCBI Taxonomy" id="463051"/>
    <lineage>
        <taxon>Eukaryota</taxon>
        <taxon>Metazoa</taxon>
        <taxon>Ecdysozoa</taxon>
        <taxon>Arthropoda</taxon>
        <taxon>Hexapoda</taxon>
        <taxon>Insecta</taxon>
        <taxon>Pterygota</taxon>
        <taxon>Neoptera</taxon>
        <taxon>Endopterygota</taxon>
        <taxon>Hymenoptera</taxon>
        <taxon>Apocrita</taxon>
        <taxon>Ichneumonoidea</taxon>
        <taxon>Braconidae</taxon>
        <taxon>Microgastrinae</taxon>
        <taxon>Glyptapanteles</taxon>
    </lineage>
</organism>
<sequence>MIPTKKFTVFKYTEVLEPGQNPYKIVPSFWIKNKNSNNVMVPYPPEEELEQAFDRIFNCQLPLTNWEEKHVIIEREVDTYQAGMLYVKRQNTVPLDEETLLVWKQIRLDCVEKIGTLYPIAVIRQLWTRFLNLVGI</sequence>
<reference evidence="1" key="1">
    <citation type="submission" date="2007-06" db="EMBL/GenBank/DDBJ databases">
        <title>Bracovirus Evolution: Comparative Genomics of Multiple Viral and Proviral Genomes.</title>
        <authorList>
            <person name="Desjardins C.A."/>
            <person name="Gundersen-Rindal D.E."/>
            <person name="Hostetler J.B."/>
            <person name="Tallon L.J."/>
            <person name="Utterback T.R."/>
            <person name="Fuester R.W."/>
            <person name="Schatz M.C."/>
            <person name="Pedroni M.J."/>
            <person name="Fadrosh D.W."/>
            <person name="Haas B.J."/>
            <person name="Toms B.S."/>
            <person name="Chen D."/>
            <person name="Nene V."/>
        </authorList>
    </citation>
    <scope>NUCLEOTIDE SEQUENCE</scope>
</reference>
<dbReference type="EMBL" id="EF710648">
    <property type="protein sequence ID" value="ACE75234.1"/>
    <property type="molecule type" value="Genomic_DNA"/>
</dbReference>
<name>B7S8K9_9HYME</name>
<dbReference type="AlphaFoldDB" id="B7S8K9"/>
<gene>
    <name evidence="1" type="ORF">GFP_L2_0080</name>
</gene>
<evidence type="ECO:0000313" key="1">
    <source>
        <dbReference type="EMBL" id="ACE75234.1"/>
    </source>
</evidence>
<protein>
    <submittedName>
        <fullName evidence="1">Uncharacterized protein</fullName>
    </submittedName>
</protein>
<proteinExistence type="predicted"/>